<name>A0A098S0B7_9BACT</name>
<dbReference type="Pfam" id="PF08239">
    <property type="entry name" value="SH3_3"/>
    <property type="match status" value="1"/>
</dbReference>
<feature type="region of interest" description="Disordered" evidence="1">
    <location>
        <begin position="663"/>
        <end position="755"/>
    </location>
</feature>
<keyword evidence="5" id="KW-1185">Reference proteome</keyword>
<evidence type="ECO:0000259" key="2">
    <source>
        <dbReference type="Pfam" id="PF08239"/>
    </source>
</evidence>
<sequence length="830" mass="90014">MYRIIITALLLLMGWALPAQEYGLYQMRDVWNASHLNPGFFPRQEFIVSLPSVHTSLNAIGINQERLFEYNSAENTNYLNLDGVVGELERDLVLKNSTIIDGLGVGGRVGKLFVSLSTSSVLDAEFTLPEALLQTVWEGTEQYLDQPLNIGPSVDMIAYQKIGLGLNYEVNPRLAIGLRINRLMGAGSFVTNRSGLTLTQSSDIYQTTAELDYEAFYYGAGQFNLLDQTIEGFENFGDALDTDGVEPEGGAGLRRFTNGNTGWSFDLGAEYLMGDRLTLSASLLNLGSIRWENATQQVNLTGTVNFEGVDAANLDEGEDFEVVPGIDTVGTFEATSNVAYTQALAPRTYLGANYQLFPFWDVGGLLYNEFFTGGTFTALSLSTRFSLGRILSVGGVYTMQNGTFNSLGANAALKLGPLQVYAIADNLSAVTNEERLDGANFRAGLNLTFGRKQSDLKLAAARGLDSEMPDPVHVPAATPPAEAPVAAESESPAKAIVDETPEEVSAVNGNQVASEEGATPAEPEPATTEIIATDNPEPSAQSPLLTYPDEEDNYPENHPANADGLKLFPFRLELRDNQDLGLVEAASVDVYRIEQGGYYKLIQTEEAFGGRVNMQLSAERAPYQAVVKSAGYDSLTVDFQPERKSSLNQVVFLIAAEKEAINDVPGSEAPATPERPEMPAQAMPEVETEAPAPKPELRESAPETLVPEEMETPAPEPMPEQAPLMETAPEPEMPANASEPAVDSGPEAADTASDGAESGYPIAYEPPYATYLLTQRTSLREAPNSSSGVISRMPVYTELKLLEKTNEWWWKVSMGGWDGYVKAALLKLRD</sequence>
<feature type="compositionally biased region" description="Low complexity" evidence="1">
    <location>
        <begin position="518"/>
        <end position="533"/>
    </location>
</feature>
<accession>A0A098S0B7</accession>
<gene>
    <name evidence="4" type="ORF">IX84_26100</name>
</gene>
<dbReference type="OrthoDB" id="975426at2"/>
<dbReference type="Proteomes" id="UP000029736">
    <property type="component" value="Unassembled WGS sequence"/>
</dbReference>
<dbReference type="InterPro" id="IPR003646">
    <property type="entry name" value="SH3-like_bac-type"/>
</dbReference>
<evidence type="ECO:0000313" key="4">
    <source>
        <dbReference type="EMBL" id="KGE85580.1"/>
    </source>
</evidence>
<feature type="domain" description="DUF5723" evidence="3">
    <location>
        <begin position="38"/>
        <end position="425"/>
    </location>
</feature>
<evidence type="ECO:0000259" key="3">
    <source>
        <dbReference type="Pfam" id="PF18990"/>
    </source>
</evidence>
<evidence type="ECO:0008006" key="6">
    <source>
        <dbReference type="Google" id="ProtNLM"/>
    </source>
</evidence>
<evidence type="ECO:0000256" key="1">
    <source>
        <dbReference type="SAM" id="MobiDB-lite"/>
    </source>
</evidence>
<reference evidence="4 5" key="1">
    <citation type="journal article" date="2014" name="Int. J. Syst. Evol. Microbiol.">
        <title>Phaeodactylibacter xiamenensis gen. nov., sp. nov., a member of the family Saprospiraceae isolated from the marine alga Phaeodactylum tricornutum.</title>
        <authorList>
            <person name="Chen Z.Jr."/>
            <person name="Lei X."/>
            <person name="Lai Q."/>
            <person name="Li Y."/>
            <person name="Zhang B."/>
            <person name="Zhang J."/>
            <person name="Zhang H."/>
            <person name="Yang L."/>
            <person name="Zheng W."/>
            <person name="Tian Y."/>
            <person name="Yu Z."/>
            <person name="Xu H.Jr."/>
            <person name="Zheng T."/>
        </authorList>
    </citation>
    <scope>NUCLEOTIDE SEQUENCE [LARGE SCALE GENOMIC DNA]</scope>
    <source>
        <strain evidence="4 5">KD52</strain>
    </source>
</reference>
<feature type="region of interest" description="Disordered" evidence="1">
    <location>
        <begin position="466"/>
        <end position="555"/>
    </location>
</feature>
<comment type="caution">
    <text evidence="4">The sequence shown here is derived from an EMBL/GenBank/DDBJ whole genome shotgun (WGS) entry which is preliminary data.</text>
</comment>
<dbReference type="Pfam" id="PF18990">
    <property type="entry name" value="DUF5723"/>
    <property type="match status" value="1"/>
</dbReference>
<evidence type="ECO:0000313" key="5">
    <source>
        <dbReference type="Proteomes" id="UP000029736"/>
    </source>
</evidence>
<organism evidence="4 5">
    <name type="scientific">Phaeodactylibacter xiamenensis</name>
    <dbReference type="NCBI Taxonomy" id="1524460"/>
    <lineage>
        <taxon>Bacteria</taxon>
        <taxon>Pseudomonadati</taxon>
        <taxon>Bacteroidota</taxon>
        <taxon>Saprospiria</taxon>
        <taxon>Saprospirales</taxon>
        <taxon>Haliscomenobacteraceae</taxon>
        <taxon>Phaeodactylibacter</taxon>
    </lineage>
</organism>
<proteinExistence type="predicted"/>
<dbReference type="Gene3D" id="2.30.30.40">
    <property type="entry name" value="SH3 Domains"/>
    <property type="match status" value="1"/>
</dbReference>
<dbReference type="STRING" id="1524460.IX84_26100"/>
<dbReference type="AlphaFoldDB" id="A0A098S0B7"/>
<feature type="compositionally biased region" description="Low complexity" evidence="1">
    <location>
        <begin position="483"/>
        <end position="493"/>
    </location>
</feature>
<dbReference type="EMBL" id="JPOS01000084">
    <property type="protein sequence ID" value="KGE85580.1"/>
    <property type="molecule type" value="Genomic_DNA"/>
</dbReference>
<feature type="domain" description="SH3b" evidence="2">
    <location>
        <begin position="778"/>
        <end position="826"/>
    </location>
</feature>
<dbReference type="RefSeq" id="WP_044227485.1">
    <property type="nucleotide sequence ID" value="NZ_JBKAGJ010000003.1"/>
</dbReference>
<dbReference type="InterPro" id="IPR043781">
    <property type="entry name" value="DUF5723"/>
</dbReference>
<protein>
    <recommendedName>
        <fullName evidence="6">SH3b domain-containing protein</fullName>
    </recommendedName>
</protein>